<comment type="caution">
    <text evidence="2">The sequence shown here is derived from an EMBL/GenBank/DDBJ whole genome shotgun (WGS) entry which is preliminary data.</text>
</comment>
<keyword evidence="1" id="KW-0472">Membrane</keyword>
<protein>
    <recommendedName>
        <fullName evidence="4">Transmembrane protein</fullName>
    </recommendedName>
</protein>
<feature type="transmembrane region" description="Helical" evidence="1">
    <location>
        <begin position="20"/>
        <end position="40"/>
    </location>
</feature>
<gene>
    <name evidence="2" type="ORF">GGQ80_002361</name>
</gene>
<keyword evidence="1" id="KW-0812">Transmembrane</keyword>
<evidence type="ECO:0000313" key="3">
    <source>
        <dbReference type="Proteomes" id="UP000529795"/>
    </source>
</evidence>
<feature type="transmembrane region" description="Helical" evidence="1">
    <location>
        <begin position="195"/>
        <end position="219"/>
    </location>
</feature>
<evidence type="ECO:0008006" key="4">
    <source>
        <dbReference type="Google" id="ProtNLM"/>
    </source>
</evidence>
<organism evidence="2 3">
    <name type="scientific">Sphingomonas jinjuensis</name>
    <dbReference type="NCBI Taxonomy" id="535907"/>
    <lineage>
        <taxon>Bacteria</taxon>
        <taxon>Pseudomonadati</taxon>
        <taxon>Pseudomonadota</taxon>
        <taxon>Alphaproteobacteria</taxon>
        <taxon>Sphingomonadales</taxon>
        <taxon>Sphingomonadaceae</taxon>
        <taxon>Sphingomonas</taxon>
    </lineage>
</organism>
<feature type="transmembrane region" description="Helical" evidence="1">
    <location>
        <begin position="231"/>
        <end position="249"/>
    </location>
</feature>
<feature type="transmembrane region" description="Helical" evidence="1">
    <location>
        <begin position="107"/>
        <end position="125"/>
    </location>
</feature>
<dbReference type="EMBL" id="JACIEV010000006">
    <property type="protein sequence ID" value="MBB4154448.1"/>
    <property type="molecule type" value="Genomic_DNA"/>
</dbReference>
<keyword evidence="3" id="KW-1185">Reference proteome</keyword>
<feature type="transmembrane region" description="Helical" evidence="1">
    <location>
        <begin position="270"/>
        <end position="294"/>
    </location>
</feature>
<feature type="transmembrane region" description="Helical" evidence="1">
    <location>
        <begin position="480"/>
        <end position="506"/>
    </location>
</feature>
<accession>A0A840FKH8</accession>
<evidence type="ECO:0000313" key="2">
    <source>
        <dbReference type="EMBL" id="MBB4154448.1"/>
    </source>
</evidence>
<keyword evidence="1" id="KW-1133">Transmembrane helix</keyword>
<name>A0A840FKH8_9SPHN</name>
<feature type="transmembrane region" description="Helical" evidence="1">
    <location>
        <begin position="162"/>
        <end position="183"/>
    </location>
</feature>
<reference evidence="2 3" key="1">
    <citation type="submission" date="2020-08" db="EMBL/GenBank/DDBJ databases">
        <title>Genomic Encyclopedia of Type Strains, Phase IV (KMG-IV): sequencing the most valuable type-strain genomes for metagenomic binning, comparative biology and taxonomic classification.</title>
        <authorList>
            <person name="Goeker M."/>
        </authorList>
    </citation>
    <scope>NUCLEOTIDE SEQUENCE [LARGE SCALE GENOMIC DNA]</scope>
    <source>
        <strain evidence="2 3">YC6723</strain>
    </source>
</reference>
<proteinExistence type="predicted"/>
<feature type="transmembrane region" description="Helical" evidence="1">
    <location>
        <begin position="369"/>
        <end position="393"/>
    </location>
</feature>
<dbReference type="AlphaFoldDB" id="A0A840FKH8"/>
<sequence>MPPSPTSYQRLLNRAIDLLGSPLVPIGGALLLVLAAKLYLIAIAGNPTPFWDQWGGEAIDLFIPYVDGRLTLADLISPHNEHRIFFTRLWALLVLELAGNWNVLAEMIANALLHLGVLVLLAWLLRSLMAQAPWLMALFLILLFAVPFGIENTLWGFQSQFYFVLLLSVPALALLASAAALSARWMVGLALAMAAYFAMASGALTPIGAAAVPIVQMLIGARRRTPREVAGVAMLIGTTILAIAVTTLPPDTGHSRAQDIGQWLSAFSRAAGWPLRGIIVAPIVLNAPVLLLLWRLVRDKVEPRDAAWRLIAIAAWLALQCASLAYGRAAAAVMSRYLDLLALGVIVNAAALVRLSADAAAGRAQVAATAGWTAIVAALLALSAAVTLPRFYLLDRAAAQSRTEALSLFIRTDDVRAFVRPMFWAPTPFPERLAAIVRRPEIAGLLPDQFGVSPAVRSATRQRLALHGGLGLSPATTARLALYAAAALFAAVAALWAAAASLRLVYPPRP</sequence>
<feature type="transmembrane region" description="Helical" evidence="1">
    <location>
        <begin position="306"/>
        <end position="326"/>
    </location>
</feature>
<feature type="transmembrane region" description="Helical" evidence="1">
    <location>
        <begin position="132"/>
        <end position="150"/>
    </location>
</feature>
<evidence type="ECO:0000256" key="1">
    <source>
        <dbReference type="SAM" id="Phobius"/>
    </source>
</evidence>
<dbReference type="Proteomes" id="UP000529795">
    <property type="component" value="Unassembled WGS sequence"/>
</dbReference>
<feature type="transmembrane region" description="Helical" evidence="1">
    <location>
        <begin position="85"/>
        <end position="101"/>
    </location>
</feature>